<evidence type="ECO:0000256" key="2">
    <source>
        <dbReference type="ARBA" id="ARBA00022630"/>
    </source>
</evidence>
<keyword evidence="8" id="KW-1185">Reference proteome</keyword>
<feature type="domain" description="Thioredoxin-like fold" evidence="6">
    <location>
        <begin position="479"/>
        <end position="554"/>
    </location>
</feature>
<dbReference type="EC" id="1.8.1.9" evidence="7"/>
<sequence length="558" mass="61315">MRNKNSYDLIILGGGCAGLTAGIYAGRAKLRTLIIENRQAGGQAATTDEIANYPGLKTTTGPKLMATMLEQAKSFGTEFLQSQVRKINLKDEQKEVETDAGTFVSWAVILATGANPRKLGFEGEEAFKGRGVGYCATCDGMFFEGKDIFVVGGGYSAAEEALYLTRFGKKVTVLVRKDQFRCAKSIADKVLSHPKIEVRFHTELLKVYGQELLEGAVLKNNKTGEVTEYKASEEDGTFGVFVFIGYEPDAQLFKNQIQLDQEGYILTDETMQTSEDGVFAAGDVRPKLLRQLVTATADGAVAATQAEKYILKIKEKYGIEEEYTHTAIGKQETKERPAAADQTENQGGLEPEVRAQVLTVFEKLNRDITIVTIFDETNEKSKELTDFLKNIANLSSHINLQVYQRGENLQVEKAIGFERVPTAAFLDSEGAYTGIKFSGIPGGHEFNSFILAIYNLAGPGQEISGELIERAQRIQKEVHLQICVSLSCHFCPEVVAAAQHLAAICSKIEAEMIDIGLFPEMKKEWNLMSVPALIVNGQKPTFGPKTKEEILALIEKGE</sequence>
<comment type="caution">
    <text evidence="7">The sequence shown here is derived from an EMBL/GenBank/DDBJ whole genome shotgun (WGS) entry which is preliminary data.</text>
</comment>
<dbReference type="GO" id="GO:0004791">
    <property type="term" value="F:thioredoxin-disulfide reductase (NADPH) activity"/>
    <property type="evidence" value="ECO:0007669"/>
    <property type="project" value="UniProtKB-EC"/>
</dbReference>
<evidence type="ECO:0000313" key="7">
    <source>
        <dbReference type="EMBL" id="MCU7378470.1"/>
    </source>
</evidence>
<evidence type="ECO:0000256" key="3">
    <source>
        <dbReference type="ARBA" id="ARBA00023002"/>
    </source>
</evidence>
<dbReference type="GO" id="GO:0019430">
    <property type="term" value="P:removal of superoxide radicals"/>
    <property type="evidence" value="ECO:0007669"/>
    <property type="project" value="InterPro"/>
</dbReference>
<dbReference type="PRINTS" id="PR00469">
    <property type="entry name" value="PNDRDTASEII"/>
</dbReference>
<dbReference type="SUPFAM" id="SSF52833">
    <property type="entry name" value="Thioredoxin-like"/>
    <property type="match status" value="2"/>
</dbReference>
<evidence type="ECO:0000259" key="6">
    <source>
        <dbReference type="Pfam" id="PF13192"/>
    </source>
</evidence>
<dbReference type="InterPro" id="IPR005982">
    <property type="entry name" value="Thioredox_Rdtase"/>
</dbReference>
<dbReference type="InterPro" id="IPR023753">
    <property type="entry name" value="FAD/NAD-binding_dom"/>
</dbReference>
<organism evidence="7 8">
    <name type="scientific">Hominibacterium faecale</name>
    <dbReference type="NCBI Taxonomy" id="2839743"/>
    <lineage>
        <taxon>Bacteria</taxon>
        <taxon>Bacillati</taxon>
        <taxon>Bacillota</taxon>
        <taxon>Clostridia</taxon>
        <taxon>Peptostreptococcales</taxon>
        <taxon>Anaerovoracaceae</taxon>
        <taxon>Hominibacterium</taxon>
    </lineage>
</organism>
<dbReference type="CDD" id="cd02974">
    <property type="entry name" value="AhpF_NTD_N"/>
    <property type="match status" value="1"/>
</dbReference>
<dbReference type="Proteomes" id="UP001065549">
    <property type="component" value="Unassembled WGS sequence"/>
</dbReference>
<dbReference type="Gene3D" id="3.50.50.60">
    <property type="entry name" value="FAD/NAD(P)-binding domain"/>
    <property type="match status" value="2"/>
</dbReference>
<dbReference type="Pfam" id="PF07992">
    <property type="entry name" value="Pyr_redox_2"/>
    <property type="match status" value="1"/>
</dbReference>
<dbReference type="InterPro" id="IPR017561">
    <property type="entry name" value="AhpF_homologue_put"/>
</dbReference>
<dbReference type="RefSeq" id="WP_253019895.1">
    <property type="nucleotide sequence ID" value="NZ_JAJAGH010000007.1"/>
</dbReference>
<reference evidence="7" key="1">
    <citation type="submission" date="2022-09" db="EMBL/GenBank/DDBJ databases">
        <title>Culturomic study of gut microbiota in children with autism spectrum disorder.</title>
        <authorList>
            <person name="Efimov B.A."/>
            <person name="Chaplin A.V."/>
            <person name="Sokolova S.R."/>
            <person name="Pikina A.P."/>
            <person name="Korzhanova M."/>
            <person name="Belova V."/>
            <person name="Korostin D."/>
        </authorList>
    </citation>
    <scope>NUCLEOTIDE SEQUENCE</scope>
    <source>
        <strain evidence="7">ASD5510</strain>
    </source>
</reference>
<evidence type="ECO:0000256" key="1">
    <source>
        <dbReference type="ARBA" id="ARBA00009333"/>
    </source>
</evidence>
<dbReference type="AlphaFoldDB" id="A0A9J6QVX3"/>
<dbReference type="Gene3D" id="3.40.30.80">
    <property type="match status" value="1"/>
</dbReference>
<gene>
    <name evidence="7" type="primary">trxB</name>
    <name evidence="7" type="ORF">OBO34_08875</name>
</gene>
<evidence type="ECO:0000256" key="4">
    <source>
        <dbReference type="SAM" id="MobiDB-lite"/>
    </source>
</evidence>
<proteinExistence type="inferred from homology"/>
<dbReference type="NCBIfam" id="TIGR01292">
    <property type="entry name" value="TRX_reduct"/>
    <property type="match status" value="1"/>
</dbReference>
<feature type="region of interest" description="Disordered" evidence="4">
    <location>
        <begin position="328"/>
        <end position="347"/>
    </location>
</feature>
<protein>
    <submittedName>
        <fullName evidence="7">Thioredoxin-disulfide reductase</fullName>
        <ecNumber evidence="7">1.8.1.9</ecNumber>
    </submittedName>
</protein>
<keyword evidence="2" id="KW-0285">Flavoprotein</keyword>
<feature type="domain" description="FAD/NAD(P)-binding" evidence="5">
    <location>
        <begin position="7"/>
        <end position="299"/>
    </location>
</feature>
<dbReference type="InterPro" id="IPR012336">
    <property type="entry name" value="Thioredoxin-like_fold"/>
</dbReference>
<comment type="similarity">
    <text evidence="1">Belongs to the class-II pyridine nucleotide-disulfide oxidoreductase family.</text>
</comment>
<keyword evidence="3 7" id="KW-0560">Oxidoreductase</keyword>
<dbReference type="PANTHER" id="PTHR48105">
    <property type="entry name" value="THIOREDOXIN REDUCTASE 1-RELATED-RELATED"/>
    <property type="match status" value="1"/>
</dbReference>
<name>A0A9J6QVX3_9FIRM</name>
<dbReference type="InterPro" id="IPR036188">
    <property type="entry name" value="FAD/NAD-bd_sf"/>
</dbReference>
<dbReference type="PRINTS" id="PR00368">
    <property type="entry name" value="FADPNR"/>
</dbReference>
<dbReference type="EMBL" id="JAOSHN010000003">
    <property type="protein sequence ID" value="MCU7378470.1"/>
    <property type="molecule type" value="Genomic_DNA"/>
</dbReference>
<evidence type="ECO:0000259" key="5">
    <source>
        <dbReference type="Pfam" id="PF07992"/>
    </source>
</evidence>
<evidence type="ECO:0000313" key="8">
    <source>
        <dbReference type="Proteomes" id="UP001065549"/>
    </source>
</evidence>
<dbReference type="InterPro" id="IPR050097">
    <property type="entry name" value="Ferredoxin-NADP_redctase_2"/>
</dbReference>
<dbReference type="SUPFAM" id="SSF51905">
    <property type="entry name" value="FAD/NAD(P)-binding domain"/>
    <property type="match status" value="1"/>
</dbReference>
<dbReference type="InterPro" id="IPR036249">
    <property type="entry name" value="Thioredoxin-like_sf"/>
</dbReference>
<dbReference type="Pfam" id="PF13192">
    <property type="entry name" value="Thioredoxin_3"/>
    <property type="match status" value="1"/>
</dbReference>
<dbReference type="NCBIfam" id="TIGR03143">
    <property type="entry name" value="AhpF_homolog"/>
    <property type="match status" value="1"/>
</dbReference>
<dbReference type="PROSITE" id="PS51354">
    <property type="entry name" value="GLUTAREDOXIN_2"/>
    <property type="match status" value="1"/>
</dbReference>
<dbReference type="GO" id="GO:0005737">
    <property type="term" value="C:cytoplasm"/>
    <property type="evidence" value="ECO:0007669"/>
    <property type="project" value="InterPro"/>
</dbReference>
<dbReference type="InterPro" id="IPR044142">
    <property type="entry name" value="AhpF_NTD_N"/>
</dbReference>
<accession>A0A9J6QVX3</accession>